<feature type="transmembrane region" description="Helical" evidence="1">
    <location>
        <begin position="6"/>
        <end position="26"/>
    </location>
</feature>
<protein>
    <submittedName>
        <fullName evidence="2">Uncharacterized protein</fullName>
    </submittedName>
</protein>
<accession>A0A1C4GSP8</accession>
<evidence type="ECO:0000313" key="3">
    <source>
        <dbReference type="Proteomes" id="UP000243661"/>
    </source>
</evidence>
<reference evidence="2 3" key="1">
    <citation type="submission" date="2016-08" db="EMBL/GenBank/DDBJ databases">
        <authorList>
            <person name="Seilhamer J.J."/>
        </authorList>
    </citation>
    <scope>NUCLEOTIDE SEQUENCE [LARGE SCALE GENOMIC DNA]</scope>
    <source>
        <strain evidence="2 3">ANC 4874</strain>
    </source>
</reference>
<keyword evidence="1" id="KW-0472">Membrane</keyword>
<evidence type="ECO:0000313" key="2">
    <source>
        <dbReference type="EMBL" id="SCC70893.1"/>
    </source>
</evidence>
<dbReference type="Proteomes" id="UP000243661">
    <property type="component" value="Unassembled WGS sequence"/>
</dbReference>
<sequence>MVKFNFLLFIGLGGFVYKYLYHLSYIKNEN</sequence>
<keyword evidence="1" id="KW-1133">Transmembrane helix</keyword>
<gene>
    <name evidence="2" type="ORF">GA0116959_101237</name>
</gene>
<evidence type="ECO:0000256" key="1">
    <source>
        <dbReference type="SAM" id="Phobius"/>
    </source>
</evidence>
<organism evidence="2 3">
    <name type="scientific">Acinetobacter albensis</name>
    <dbReference type="NCBI Taxonomy" id="1673609"/>
    <lineage>
        <taxon>Bacteria</taxon>
        <taxon>Pseudomonadati</taxon>
        <taxon>Pseudomonadota</taxon>
        <taxon>Gammaproteobacteria</taxon>
        <taxon>Moraxellales</taxon>
        <taxon>Moraxellaceae</taxon>
        <taxon>Acinetobacter</taxon>
    </lineage>
</organism>
<dbReference type="AlphaFoldDB" id="A0A1C4GSP8"/>
<keyword evidence="1" id="KW-0812">Transmembrane</keyword>
<proteinExistence type="predicted"/>
<dbReference type="EMBL" id="FMBK01000001">
    <property type="protein sequence ID" value="SCC70893.1"/>
    <property type="molecule type" value="Genomic_DNA"/>
</dbReference>
<name>A0A1C4GSP8_9GAMM</name>